<dbReference type="EMBL" id="JBHSTI010000009">
    <property type="protein sequence ID" value="MFC6239279.1"/>
    <property type="molecule type" value="Genomic_DNA"/>
</dbReference>
<evidence type="ECO:0000259" key="1">
    <source>
        <dbReference type="SMART" id="SM00829"/>
    </source>
</evidence>
<dbReference type="Gene3D" id="3.90.180.10">
    <property type="entry name" value="Medium-chain alcohol dehydrogenases, catalytic domain"/>
    <property type="match status" value="1"/>
</dbReference>
<name>A0ABW1T487_9ACTN</name>
<dbReference type="InterPro" id="IPR002364">
    <property type="entry name" value="Quin_OxRdtase/zeta-crystal_CS"/>
</dbReference>
<dbReference type="InterPro" id="IPR020843">
    <property type="entry name" value="ER"/>
</dbReference>
<feature type="domain" description="Enoyl reductase (ER)" evidence="1">
    <location>
        <begin position="11"/>
        <end position="319"/>
    </location>
</feature>
<proteinExistence type="predicted"/>
<keyword evidence="3" id="KW-1185">Reference proteome</keyword>
<dbReference type="RefSeq" id="WP_386768428.1">
    <property type="nucleotide sequence ID" value="NZ_JBHSTI010000009.1"/>
</dbReference>
<dbReference type="Gene3D" id="3.40.50.720">
    <property type="entry name" value="NAD(P)-binding Rossmann-like Domain"/>
    <property type="match status" value="1"/>
</dbReference>
<sequence>MRAVQITTHDGPGAVRLADVPDPVPAAGEALIAVRAAGVSFPEVLQTRGRYQLSPTLPFVPGSEVAGEVVMAPAGSGLAPGDRVAAFTMLGGFAELAAAPVTRVLPLPDGTSFDQGAALPLNYLTAWFALVQRGRMRAGESVLVQGAAGGVGTAAIQVARAFGAGTVIAVTSTHEKGAVALGAGADTYVLAESFKDDTLAAHPGGVDLVVDTVGDDRFTDSLRCLRDDGRLLVVGFTGGDIPSVKVNRLLLNNISVVGVGLGAYGVTRPTHVREGWNALLPFVENGALAPVIGEVFTLDQADQALRLIDDRRAVGKVLLRP</sequence>
<keyword evidence="2" id="KW-0560">Oxidoreductase</keyword>
<reference evidence="3" key="1">
    <citation type="journal article" date="2019" name="Int. J. Syst. Evol. Microbiol.">
        <title>The Global Catalogue of Microorganisms (GCM) 10K type strain sequencing project: providing services to taxonomists for standard genome sequencing and annotation.</title>
        <authorList>
            <consortium name="The Broad Institute Genomics Platform"/>
            <consortium name="The Broad Institute Genome Sequencing Center for Infectious Disease"/>
            <person name="Wu L."/>
            <person name="Ma J."/>
        </authorList>
    </citation>
    <scope>NUCLEOTIDE SEQUENCE [LARGE SCALE GENOMIC DNA]</scope>
    <source>
        <strain evidence="3">CGMCC 4.7317</strain>
    </source>
</reference>
<evidence type="ECO:0000313" key="3">
    <source>
        <dbReference type="Proteomes" id="UP001596138"/>
    </source>
</evidence>
<dbReference type="SMART" id="SM00829">
    <property type="entry name" value="PKS_ER"/>
    <property type="match status" value="1"/>
</dbReference>
<dbReference type="Proteomes" id="UP001596138">
    <property type="component" value="Unassembled WGS sequence"/>
</dbReference>
<dbReference type="Pfam" id="PF08240">
    <property type="entry name" value="ADH_N"/>
    <property type="match status" value="1"/>
</dbReference>
<dbReference type="InterPro" id="IPR013149">
    <property type="entry name" value="ADH-like_C"/>
</dbReference>
<dbReference type="PANTHER" id="PTHR43677">
    <property type="entry name" value="SHORT-CHAIN DEHYDROGENASE/REDUCTASE"/>
    <property type="match status" value="1"/>
</dbReference>
<dbReference type="InterPro" id="IPR013154">
    <property type="entry name" value="ADH-like_N"/>
</dbReference>
<evidence type="ECO:0000313" key="2">
    <source>
        <dbReference type="EMBL" id="MFC6239279.1"/>
    </source>
</evidence>
<dbReference type="GO" id="GO:0016491">
    <property type="term" value="F:oxidoreductase activity"/>
    <property type="evidence" value="ECO:0007669"/>
    <property type="project" value="UniProtKB-KW"/>
</dbReference>
<dbReference type="Pfam" id="PF00107">
    <property type="entry name" value="ADH_zinc_N"/>
    <property type="match status" value="1"/>
</dbReference>
<dbReference type="SUPFAM" id="SSF51735">
    <property type="entry name" value="NAD(P)-binding Rossmann-fold domains"/>
    <property type="match status" value="1"/>
</dbReference>
<comment type="caution">
    <text evidence="2">The sequence shown here is derived from an EMBL/GenBank/DDBJ whole genome shotgun (WGS) entry which is preliminary data.</text>
</comment>
<dbReference type="CDD" id="cd08241">
    <property type="entry name" value="QOR1"/>
    <property type="match status" value="1"/>
</dbReference>
<dbReference type="PROSITE" id="PS01162">
    <property type="entry name" value="QOR_ZETA_CRYSTAL"/>
    <property type="match status" value="1"/>
</dbReference>
<dbReference type="PANTHER" id="PTHR43677:SF4">
    <property type="entry name" value="QUINONE OXIDOREDUCTASE-LIKE PROTEIN 2"/>
    <property type="match status" value="1"/>
</dbReference>
<organism evidence="2 3">
    <name type="scientific">Longivirga aurantiaca</name>
    <dbReference type="NCBI Taxonomy" id="1837743"/>
    <lineage>
        <taxon>Bacteria</taxon>
        <taxon>Bacillati</taxon>
        <taxon>Actinomycetota</taxon>
        <taxon>Actinomycetes</taxon>
        <taxon>Sporichthyales</taxon>
        <taxon>Sporichthyaceae</taxon>
        <taxon>Longivirga</taxon>
    </lineage>
</organism>
<dbReference type="InterPro" id="IPR011032">
    <property type="entry name" value="GroES-like_sf"/>
</dbReference>
<gene>
    <name evidence="2" type="ORF">ACFQGU_15475</name>
</gene>
<dbReference type="EC" id="1.-.-.-" evidence="2"/>
<protein>
    <submittedName>
        <fullName evidence="2">NADPH:quinone oxidoreductase family protein</fullName>
        <ecNumber evidence="2">1.-.-.-</ecNumber>
    </submittedName>
</protein>
<dbReference type="InterPro" id="IPR036291">
    <property type="entry name" value="NAD(P)-bd_dom_sf"/>
</dbReference>
<dbReference type="SUPFAM" id="SSF50129">
    <property type="entry name" value="GroES-like"/>
    <property type="match status" value="1"/>
</dbReference>
<accession>A0ABW1T487</accession>
<dbReference type="InterPro" id="IPR051397">
    <property type="entry name" value="Zn-ADH-like_protein"/>
</dbReference>